<proteinExistence type="predicted"/>
<name>A0A1G9Y0U7_9EURY</name>
<dbReference type="OrthoDB" id="325206at2157"/>
<dbReference type="EMBL" id="FNHL01000004">
    <property type="protein sequence ID" value="SDN02660.1"/>
    <property type="molecule type" value="Genomic_DNA"/>
</dbReference>
<reference evidence="3" key="1">
    <citation type="submission" date="2016-10" db="EMBL/GenBank/DDBJ databases">
        <authorList>
            <person name="Varghese N."/>
            <person name="Submissions S."/>
        </authorList>
    </citation>
    <scope>NUCLEOTIDE SEQUENCE [LARGE SCALE GENOMIC DNA]</scope>
    <source>
        <strain evidence="3">CGMCC 1.10119</strain>
    </source>
</reference>
<dbReference type="RefSeq" id="WP_089699024.1">
    <property type="nucleotide sequence ID" value="NZ_FNHL01000004.1"/>
</dbReference>
<feature type="region of interest" description="Disordered" evidence="1">
    <location>
        <begin position="139"/>
        <end position="158"/>
    </location>
</feature>
<dbReference type="InterPro" id="IPR055951">
    <property type="entry name" value="DUF7529"/>
</dbReference>
<evidence type="ECO:0000313" key="3">
    <source>
        <dbReference type="Proteomes" id="UP000199451"/>
    </source>
</evidence>
<gene>
    <name evidence="2" type="ORF">SAMN04487949_3214</name>
</gene>
<evidence type="ECO:0000256" key="1">
    <source>
        <dbReference type="SAM" id="MobiDB-lite"/>
    </source>
</evidence>
<sequence length="158" mass="17570">MDDHPLTGSLDIWEGVVEDMEATAAEYREEGWETLELHPGDVTALPAVEERVDGRFGLDILVPGDEYEALTELVAEATFDEYDVFRAQENGVVFLVIATKSTATNQVVLLPAYYGIADADLMLKRARDAGEMQTHVRPLSGDDRVTLKQEEPETLFPQ</sequence>
<dbReference type="Proteomes" id="UP000199451">
    <property type="component" value="Unassembled WGS sequence"/>
</dbReference>
<keyword evidence="3" id="KW-1185">Reference proteome</keyword>
<protein>
    <submittedName>
        <fullName evidence="2">Uncharacterized protein</fullName>
    </submittedName>
</protein>
<accession>A0A1G9Y0U7</accession>
<evidence type="ECO:0000313" key="2">
    <source>
        <dbReference type="EMBL" id="SDN02660.1"/>
    </source>
</evidence>
<feature type="compositionally biased region" description="Basic and acidic residues" evidence="1">
    <location>
        <begin position="140"/>
        <end position="151"/>
    </location>
</feature>
<dbReference type="Pfam" id="PF24373">
    <property type="entry name" value="DUF7529"/>
    <property type="match status" value="1"/>
</dbReference>
<dbReference type="AlphaFoldDB" id="A0A1G9Y0U7"/>
<organism evidence="2 3">
    <name type="scientific">Halogranum gelatinilyticum</name>
    <dbReference type="NCBI Taxonomy" id="660521"/>
    <lineage>
        <taxon>Archaea</taxon>
        <taxon>Methanobacteriati</taxon>
        <taxon>Methanobacteriota</taxon>
        <taxon>Stenosarchaea group</taxon>
        <taxon>Halobacteria</taxon>
        <taxon>Halobacteriales</taxon>
        <taxon>Haloferacaceae</taxon>
    </lineage>
</organism>